<comment type="caution">
    <text evidence="2">The sequence shown here is derived from an EMBL/GenBank/DDBJ whole genome shotgun (WGS) entry which is preliminary data.</text>
</comment>
<name>A0A6C2CAK1_9LACO</name>
<proteinExistence type="predicted"/>
<feature type="transmembrane region" description="Helical" evidence="1">
    <location>
        <begin position="98"/>
        <end position="120"/>
    </location>
</feature>
<reference evidence="2 3" key="1">
    <citation type="submission" date="2019-01" db="EMBL/GenBank/DDBJ databases">
        <title>Weissella sp. nov., a novel lactic acid bacterium isolated from animal feces.</title>
        <authorList>
            <person name="Wang L.-T."/>
        </authorList>
    </citation>
    <scope>NUCLEOTIDE SEQUENCE [LARGE SCALE GENOMIC DNA]</scope>
    <source>
        <strain evidence="2 3">8H-2</strain>
    </source>
</reference>
<sequence length="166" mass="17851">MDAKISKSKVEELVFNLRYAQVGSELSWKQIFNLNFLKHATHKDVESVMVKLAKLQIGLLAMFAGSTAFAAPSSDSFQSGFTGQAGTVDGDIIQKFQWLIALVVGFAGIIEVLLIAWWGVKLVSAGVLGNPQSRSDALTGAPYIMLGIFLSAFAPAVLVMIVKKMG</sequence>
<accession>A0A6C2CAK1</accession>
<dbReference type="EMBL" id="SDGZ01000008">
    <property type="protein sequence ID" value="TYC50582.1"/>
    <property type="molecule type" value="Genomic_DNA"/>
</dbReference>
<dbReference type="Proteomes" id="UP000371977">
    <property type="component" value="Unassembled WGS sequence"/>
</dbReference>
<organism evidence="2 3">
    <name type="scientific">Weissella muntiaci</name>
    <dbReference type="NCBI Taxonomy" id="2508881"/>
    <lineage>
        <taxon>Bacteria</taxon>
        <taxon>Bacillati</taxon>
        <taxon>Bacillota</taxon>
        <taxon>Bacilli</taxon>
        <taxon>Lactobacillales</taxon>
        <taxon>Lactobacillaceae</taxon>
        <taxon>Weissella</taxon>
    </lineage>
</organism>
<evidence type="ECO:0000313" key="3">
    <source>
        <dbReference type="Proteomes" id="UP000371977"/>
    </source>
</evidence>
<feature type="transmembrane region" description="Helical" evidence="1">
    <location>
        <begin position="140"/>
        <end position="162"/>
    </location>
</feature>
<dbReference type="RefSeq" id="WP_148622054.1">
    <property type="nucleotide sequence ID" value="NZ_SDGZ01000008.1"/>
</dbReference>
<protein>
    <submittedName>
        <fullName evidence="2">Uncharacterized protein</fullName>
    </submittedName>
</protein>
<keyword evidence="1" id="KW-1133">Transmembrane helix</keyword>
<gene>
    <name evidence="2" type="ORF">ESZ50_02615</name>
</gene>
<evidence type="ECO:0000256" key="1">
    <source>
        <dbReference type="SAM" id="Phobius"/>
    </source>
</evidence>
<dbReference type="AlphaFoldDB" id="A0A6C2CAK1"/>
<keyword evidence="1" id="KW-0812">Transmembrane</keyword>
<keyword evidence="1" id="KW-0472">Membrane</keyword>
<keyword evidence="3" id="KW-1185">Reference proteome</keyword>
<evidence type="ECO:0000313" key="2">
    <source>
        <dbReference type="EMBL" id="TYC50582.1"/>
    </source>
</evidence>